<dbReference type="Proteomes" id="UP000009226">
    <property type="component" value="Chromosome"/>
</dbReference>
<proteinExistence type="predicted"/>
<gene>
    <name evidence="1" type="ordered locus">Desca_1470</name>
</gene>
<dbReference type="eggNOG" id="COG5577">
    <property type="taxonomic scope" value="Bacteria"/>
</dbReference>
<evidence type="ECO:0000313" key="2">
    <source>
        <dbReference type="Proteomes" id="UP000009226"/>
    </source>
</evidence>
<dbReference type="HOGENOM" id="CLU_1746682_0_0_9"/>
<dbReference type="AlphaFoldDB" id="F6B606"/>
<dbReference type="RefSeq" id="WP_013810206.1">
    <property type="nucleotide sequence ID" value="NC_015565.1"/>
</dbReference>
<accession>F6B606</accession>
<protein>
    <submittedName>
        <fullName evidence="1">Coat F domain protein</fullName>
    </submittedName>
</protein>
<dbReference type="InterPro" id="IPR012851">
    <property type="entry name" value="Spore_coat_CotF-like"/>
</dbReference>
<reference evidence="1" key="1">
    <citation type="submission" date="2011-05" db="EMBL/GenBank/DDBJ databases">
        <title>Complete sequence of Desulfotomaculum carboxydivorans CO-1-SRB.</title>
        <authorList>
            <consortium name="US DOE Joint Genome Institute"/>
            <person name="Lucas S."/>
            <person name="Han J."/>
            <person name="Lapidus A."/>
            <person name="Cheng J.-F."/>
            <person name="Goodwin L."/>
            <person name="Pitluck S."/>
            <person name="Peters L."/>
            <person name="Mikhailova N."/>
            <person name="Lu M."/>
            <person name="Han C."/>
            <person name="Tapia R."/>
            <person name="Land M."/>
            <person name="Hauser L."/>
            <person name="Kyrpides N."/>
            <person name="Ivanova N."/>
            <person name="Pagani I."/>
            <person name="Stams A."/>
            <person name="Plugge C."/>
            <person name="Muyzer G."/>
            <person name="Kuever J."/>
            <person name="Parshina S."/>
            <person name="Ivanova A."/>
            <person name="Nazina T."/>
            <person name="Woyke T."/>
        </authorList>
    </citation>
    <scope>NUCLEOTIDE SEQUENCE [LARGE SCALE GENOMIC DNA]</scope>
    <source>
        <strain evidence="1">CO-1-SRB</strain>
    </source>
</reference>
<keyword evidence="2" id="KW-1185">Reference proteome</keyword>
<dbReference type="KEGG" id="dca:Desca_1470"/>
<dbReference type="Gene3D" id="1.10.357.10">
    <property type="entry name" value="Tetracycline Repressor, domain 2"/>
    <property type="match status" value="1"/>
</dbReference>
<evidence type="ECO:0000313" key="1">
    <source>
        <dbReference type="EMBL" id="AEF94325.1"/>
    </source>
</evidence>
<dbReference type="EMBL" id="CP002736">
    <property type="protein sequence ID" value="AEF94325.1"/>
    <property type="molecule type" value="Genomic_DNA"/>
</dbReference>
<dbReference type="STRING" id="868595.Desca_1470"/>
<sequence>MRGDQVTDKTLCLAMLNELKWTATCLTNKILECADPQLRQDYIHVLNRTFTEQKSVFDFAHQQGWYKPTMAEQTQINKLQQAMPTMIQEQQQSMASIHQQAQHQAIQTTGYAMNNMNQGMVNYQDYMTPAYYTNNQTNYGGIYQQNYGR</sequence>
<dbReference type="Pfam" id="PF07875">
    <property type="entry name" value="Coat_F"/>
    <property type="match status" value="1"/>
</dbReference>
<organism evidence="1 2">
    <name type="scientific">Desulfotomaculum nigrificans (strain DSM 14880 / VKM B-2319 / CO-1-SRB)</name>
    <name type="common">Desulfotomaculum carboxydivorans</name>
    <dbReference type="NCBI Taxonomy" id="868595"/>
    <lineage>
        <taxon>Bacteria</taxon>
        <taxon>Bacillati</taxon>
        <taxon>Bacillota</taxon>
        <taxon>Clostridia</taxon>
        <taxon>Eubacteriales</taxon>
        <taxon>Desulfotomaculaceae</taxon>
        <taxon>Desulfotomaculum</taxon>
    </lineage>
</organism>
<name>F6B606_DESCC</name>